<feature type="transmembrane region" description="Helical" evidence="9">
    <location>
        <begin position="127"/>
        <end position="150"/>
    </location>
</feature>
<dbReference type="InterPro" id="IPR011992">
    <property type="entry name" value="EF-hand-dom_pair"/>
</dbReference>
<feature type="region of interest" description="Disordered" evidence="8">
    <location>
        <begin position="445"/>
        <end position="477"/>
    </location>
</feature>
<keyword evidence="5 9" id="KW-1133">Transmembrane helix</keyword>
<feature type="transmembrane region" description="Helical" evidence="9">
    <location>
        <begin position="43"/>
        <end position="62"/>
    </location>
</feature>
<dbReference type="GO" id="GO:0015369">
    <property type="term" value="F:calcium:proton antiporter activity"/>
    <property type="evidence" value="ECO:0007669"/>
    <property type="project" value="TreeGrafter"/>
</dbReference>
<feature type="transmembrane region" description="Helical" evidence="9">
    <location>
        <begin position="588"/>
        <end position="616"/>
    </location>
</feature>
<dbReference type="CDD" id="cd00051">
    <property type="entry name" value="EFh"/>
    <property type="match status" value="1"/>
</dbReference>
<keyword evidence="7 9" id="KW-0472">Membrane</keyword>
<dbReference type="AlphaFoldDB" id="A0A0M0J3B9"/>
<dbReference type="Proteomes" id="UP000037460">
    <property type="component" value="Unassembled WGS sequence"/>
</dbReference>
<feature type="domain" description="EF-hand" evidence="10">
    <location>
        <begin position="352"/>
        <end position="387"/>
    </location>
</feature>
<keyword evidence="4" id="KW-0106">Calcium</keyword>
<dbReference type="InterPro" id="IPR018247">
    <property type="entry name" value="EF_Hand_1_Ca_BS"/>
</dbReference>
<feature type="transmembrane region" description="Helical" evidence="9">
    <location>
        <begin position="649"/>
        <end position="668"/>
    </location>
</feature>
<dbReference type="GO" id="GO:0006874">
    <property type="term" value="P:intracellular calcium ion homeostasis"/>
    <property type="evidence" value="ECO:0007669"/>
    <property type="project" value="TreeGrafter"/>
</dbReference>
<dbReference type="InterPro" id="IPR002048">
    <property type="entry name" value="EF_hand_dom"/>
</dbReference>
<evidence type="ECO:0000256" key="8">
    <source>
        <dbReference type="SAM" id="MobiDB-lite"/>
    </source>
</evidence>
<proteinExistence type="predicted"/>
<evidence type="ECO:0000256" key="9">
    <source>
        <dbReference type="SAM" id="Phobius"/>
    </source>
</evidence>
<evidence type="ECO:0000313" key="11">
    <source>
        <dbReference type="EMBL" id="KOO21049.1"/>
    </source>
</evidence>
<gene>
    <name evidence="11" type="ORF">Ctob_001080</name>
</gene>
<keyword evidence="3 9" id="KW-0812">Transmembrane</keyword>
<dbReference type="PANTHER" id="PTHR31503:SF36">
    <property type="entry name" value="SODIUM_CALCIUM EXCHANGER MEMBRANE REGION DOMAIN-CONTAINING PROTEIN"/>
    <property type="match status" value="1"/>
</dbReference>
<dbReference type="PROSITE" id="PS00018">
    <property type="entry name" value="EF_HAND_1"/>
    <property type="match status" value="2"/>
</dbReference>
<feature type="transmembrane region" description="Helical" evidence="9">
    <location>
        <begin position="191"/>
        <end position="209"/>
    </location>
</feature>
<evidence type="ECO:0000256" key="4">
    <source>
        <dbReference type="ARBA" id="ARBA00022837"/>
    </source>
</evidence>
<dbReference type="SUPFAM" id="SSF47473">
    <property type="entry name" value="EF-hand"/>
    <property type="match status" value="1"/>
</dbReference>
<dbReference type="GO" id="GO:0005509">
    <property type="term" value="F:calcium ion binding"/>
    <property type="evidence" value="ECO:0007669"/>
    <property type="project" value="InterPro"/>
</dbReference>
<dbReference type="Gene3D" id="1.10.238.10">
    <property type="entry name" value="EF-hand"/>
    <property type="match status" value="1"/>
</dbReference>
<evidence type="ECO:0000256" key="1">
    <source>
        <dbReference type="ARBA" id="ARBA00004127"/>
    </source>
</evidence>
<protein>
    <submittedName>
        <fullName evidence="11">Ca2: cation antiporter family</fullName>
    </submittedName>
</protein>
<keyword evidence="12" id="KW-1185">Reference proteome</keyword>
<dbReference type="SMART" id="SM00054">
    <property type="entry name" value="EFh"/>
    <property type="match status" value="2"/>
</dbReference>
<dbReference type="OrthoDB" id="26525at2759"/>
<feature type="domain" description="EF-hand" evidence="10">
    <location>
        <begin position="324"/>
        <end position="350"/>
    </location>
</feature>
<comment type="subcellular location">
    <subcellularLocation>
        <location evidence="1">Endomembrane system</location>
        <topology evidence="1">Multi-pass membrane protein</topology>
    </subcellularLocation>
</comment>
<feature type="transmembrane region" description="Helical" evidence="9">
    <location>
        <begin position="622"/>
        <end position="642"/>
    </location>
</feature>
<dbReference type="Pfam" id="PF13499">
    <property type="entry name" value="EF-hand_7"/>
    <property type="match status" value="1"/>
</dbReference>
<evidence type="ECO:0000256" key="7">
    <source>
        <dbReference type="ARBA" id="ARBA00023136"/>
    </source>
</evidence>
<reference evidence="12" key="1">
    <citation type="journal article" date="2015" name="PLoS Genet.">
        <title>Genome Sequence and Transcriptome Analyses of Chrysochromulina tobin: Metabolic Tools for Enhanced Algal Fitness in the Prominent Order Prymnesiales (Haptophyceae).</title>
        <authorList>
            <person name="Hovde B.T."/>
            <person name="Deodato C.R."/>
            <person name="Hunsperger H.M."/>
            <person name="Ryken S.A."/>
            <person name="Yost W."/>
            <person name="Jha R.K."/>
            <person name="Patterson J."/>
            <person name="Monnat R.J. Jr."/>
            <person name="Barlow S.B."/>
            <person name="Starkenburg S.R."/>
            <person name="Cattolico R.A."/>
        </authorList>
    </citation>
    <scope>NUCLEOTIDE SEQUENCE</scope>
    <source>
        <strain evidence="12">CCMP291</strain>
    </source>
</reference>
<evidence type="ECO:0000313" key="12">
    <source>
        <dbReference type="Proteomes" id="UP000037460"/>
    </source>
</evidence>
<dbReference type="PANTHER" id="PTHR31503">
    <property type="entry name" value="VACUOLAR CALCIUM ION TRANSPORTER"/>
    <property type="match status" value="1"/>
</dbReference>
<dbReference type="PROSITE" id="PS50222">
    <property type="entry name" value="EF_HAND_2"/>
    <property type="match status" value="2"/>
</dbReference>
<evidence type="ECO:0000256" key="3">
    <source>
        <dbReference type="ARBA" id="ARBA00022692"/>
    </source>
</evidence>
<evidence type="ECO:0000259" key="10">
    <source>
        <dbReference type="PROSITE" id="PS50222"/>
    </source>
</evidence>
<feature type="compositionally biased region" description="Acidic residues" evidence="8">
    <location>
        <begin position="459"/>
        <end position="477"/>
    </location>
</feature>
<dbReference type="EMBL" id="JWZX01003393">
    <property type="protein sequence ID" value="KOO21049.1"/>
    <property type="molecule type" value="Genomic_DNA"/>
</dbReference>
<sequence>MGSMLSSAFIPPGSLLGCEELPPAFEGGEPKVECLPPSLEADWFWGMVQVLTLLLMYGYILMYASNMLSEGSELLLLVPSLAGVVGSVVLPILGAVPDGAIMLFSGLGPGAQEQLQVGVGTLAGSTIMLLTIPWGLCILGGSVGIADGVASYTVKKPKHGSLTAEEVRAQRMKGDVFGVMPSKTIALNARIMLLTSLIYLIIQGPAFAYSRSAPTNANATEELNEEVAAVEHGWALYGLLVAIAGFVTYLVIMVGQSDDDVKQQKVEEAMKKELSAGRRTTILGLVQPLVAMHANSSATDTKAVSLLEMAPERKKIEALLTPYFDKYDTDGTGAIDEAELKYLLKDLGARDIGKKEAAMWMKRLDRNEDGQLGRDELLDAVLTFIKEQHAAVAREKSIANLGVTLGGEQGGVLGIPNLGIAEFFTGVTSNAKQILEFTATAWDGGFSPTKKPRPAPDEVVAEPEPEPEEEGEDDEDLEVPEDLVHLSPDQQQVAILKRAFSMMGMGTALVLIFSDPMVEVMSNVGERVSVPPFYISFVLAPLASNASELIASVTYALSTTRSLVGLPNSSALLASLIRYARKKTQKTITVALAALEGAACMNNTFCLAIFMCLVYFKNLAWKFSAETLAILLVELLVGMVAMQKVMTTTTAYMVLALFPLSIVFIATLKSLGFD</sequence>
<evidence type="ECO:0000256" key="2">
    <source>
        <dbReference type="ARBA" id="ARBA00022448"/>
    </source>
</evidence>
<dbReference type="GO" id="GO:0012505">
    <property type="term" value="C:endomembrane system"/>
    <property type="evidence" value="ECO:0007669"/>
    <property type="project" value="UniProtKB-SubCell"/>
</dbReference>
<feature type="transmembrane region" description="Helical" evidence="9">
    <location>
        <begin position="234"/>
        <end position="255"/>
    </location>
</feature>
<evidence type="ECO:0000256" key="5">
    <source>
        <dbReference type="ARBA" id="ARBA00022989"/>
    </source>
</evidence>
<feature type="transmembrane region" description="Helical" evidence="9">
    <location>
        <begin position="74"/>
        <end position="96"/>
    </location>
</feature>
<keyword evidence="6" id="KW-0406">Ion transport</keyword>
<name>A0A0M0J3B9_9EUKA</name>
<dbReference type="InterPro" id="IPR004837">
    <property type="entry name" value="NaCa_Exmemb"/>
</dbReference>
<evidence type="ECO:0000256" key="6">
    <source>
        <dbReference type="ARBA" id="ARBA00023065"/>
    </source>
</evidence>
<organism evidence="11 12">
    <name type="scientific">Chrysochromulina tobinii</name>
    <dbReference type="NCBI Taxonomy" id="1460289"/>
    <lineage>
        <taxon>Eukaryota</taxon>
        <taxon>Haptista</taxon>
        <taxon>Haptophyta</taxon>
        <taxon>Prymnesiophyceae</taxon>
        <taxon>Prymnesiales</taxon>
        <taxon>Chrysochromulinaceae</taxon>
        <taxon>Chrysochromulina</taxon>
    </lineage>
</organism>
<accession>A0A0M0J3B9</accession>
<dbReference type="Pfam" id="PF01699">
    <property type="entry name" value="Na_Ca_ex"/>
    <property type="match status" value="1"/>
</dbReference>
<keyword evidence="2" id="KW-0813">Transport</keyword>
<comment type="caution">
    <text evidence="11">The sequence shown here is derived from an EMBL/GenBank/DDBJ whole genome shotgun (WGS) entry which is preliminary data.</text>
</comment>
<dbReference type="GO" id="GO:0016020">
    <property type="term" value="C:membrane"/>
    <property type="evidence" value="ECO:0007669"/>
    <property type="project" value="InterPro"/>
</dbReference>
<dbReference type="InterPro" id="IPR004713">
    <property type="entry name" value="CaH_exchang"/>
</dbReference>